<dbReference type="AlphaFoldDB" id="A0A5C3QUX3"/>
<feature type="domain" description="BPL/LPL catalytic" evidence="11">
    <location>
        <begin position="63"/>
        <end position="247"/>
    </location>
</feature>
<dbReference type="GO" id="GO:0009249">
    <property type="term" value="P:protein lipoylation"/>
    <property type="evidence" value="ECO:0007669"/>
    <property type="project" value="InterPro"/>
</dbReference>
<dbReference type="EMBL" id="ML178816">
    <property type="protein sequence ID" value="TFL05826.1"/>
    <property type="molecule type" value="Genomic_DNA"/>
</dbReference>
<dbReference type="Pfam" id="PF21948">
    <property type="entry name" value="LplA-B_cat"/>
    <property type="match status" value="1"/>
</dbReference>
<dbReference type="InterPro" id="IPR045864">
    <property type="entry name" value="aa-tRNA-synth_II/BPL/LPL"/>
</dbReference>
<evidence type="ECO:0000313" key="13">
    <source>
        <dbReference type="Proteomes" id="UP000305067"/>
    </source>
</evidence>
<dbReference type="NCBIfam" id="TIGR00545">
    <property type="entry name" value="lipoyltrans"/>
    <property type="match status" value="1"/>
</dbReference>
<protein>
    <recommendedName>
        <fullName evidence="6">Putative lipoate-protein ligase A</fullName>
        <ecNumber evidence="5">6.3.1.20</ecNumber>
    </recommendedName>
</protein>
<comment type="catalytic activity">
    <reaction evidence="10">
        <text>L-lysyl-[lipoyl-carrier protein] + (R)-lipoate + ATP = N(6)-[(R)-lipoyl]-L-lysyl-[lipoyl-carrier protein] + AMP + diphosphate + H(+)</text>
        <dbReference type="Rhea" id="RHEA:49288"/>
        <dbReference type="Rhea" id="RHEA-COMP:10500"/>
        <dbReference type="Rhea" id="RHEA-COMP:10502"/>
        <dbReference type="ChEBI" id="CHEBI:15378"/>
        <dbReference type="ChEBI" id="CHEBI:29969"/>
        <dbReference type="ChEBI" id="CHEBI:30616"/>
        <dbReference type="ChEBI" id="CHEBI:33019"/>
        <dbReference type="ChEBI" id="CHEBI:83088"/>
        <dbReference type="ChEBI" id="CHEBI:83099"/>
        <dbReference type="ChEBI" id="CHEBI:456215"/>
        <dbReference type="EC" id="6.3.1.20"/>
    </reaction>
</comment>
<evidence type="ECO:0000313" key="12">
    <source>
        <dbReference type="EMBL" id="TFL05826.1"/>
    </source>
</evidence>
<dbReference type="EC" id="6.3.1.20" evidence="5"/>
<dbReference type="PROSITE" id="PS51733">
    <property type="entry name" value="BPL_LPL_CATALYTIC"/>
    <property type="match status" value="1"/>
</dbReference>
<comment type="pathway">
    <text evidence="3">Protein modification; protein lipoylation via exogenous pathway; protein N(6)-(lipoyl)lysine from lipoate: step 1/2.</text>
</comment>
<dbReference type="SUPFAM" id="SSF55681">
    <property type="entry name" value="Class II aaRS and biotin synthetases"/>
    <property type="match status" value="1"/>
</dbReference>
<dbReference type="CDD" id="cd16443">
    <property type="entry name" value="LplA"/>
    <property type="match status" value="1"/>
</dbReference>
<dbReference type="OrthoDB" id="201621at2759"/>
<evidence type="ECO:0000256" key="1">
    <source>
        <dbReference type="ARBA" id="ARBA00003253"/>
    </source>
</evidence>
<evidence type="ECO:0000256" key="10">
    <source>
        <dbReference type="ARBA" id="ARBA00048037"/>
    </source>
</evidence>
<evidence type="ECO:0000256" key="5">
    <source>
        <dbReference type="ARBA" id="ARBA00012367"/>
    </source>
</evidence>
<dbReference type="GO" id="GO:0016979">
    <property type="term" value="F:lipoate-protein ligase activity"/>
    <property type="evidence" value="ECO:0007669"/>
    <property type="project" value="UniProtKB-EC"/>
</dbReference>
<evidence type="ECO:0000256" key="6">
    <source>
        <dbReference type="ARBA" id="ARBA00015925"/>
    </source>
</evidence>
<accession>A0A5C3QUX3</accession>
<dbReference type="InterPro" id="IPR019491">
    <property type="entry name" value="Lipoate_protein_ligase_C"/>
</dbReference>
<dbReference type="InterPro" id="IPR004143">
    <property type="entry name" value="BPL_LPL_catalytic"/>
</dbReference>
<organism evidence="12 13">
    <name type="scientific">Pterulicium gracile</name>
    <dbReference type="NCBI Taxonomy" id="1884261"/>
    <lineage>
        <taxon>Eukaryota</taxon>
        <taxon>Fungi</taxon>
        <taxon>Dikarya</taxon>
        <taxon>Basidiomycota</taxon>
        <taxon>Agaricomycotina</taxon>
        <taxon>Agaricomycetes</taxon>
        <taxon>Agaricomycetidae</taxon>
        <taxon>Agaricales</taxon>
        <taxon>Pleurotineae</taxon>
        <taxon>Pterulaceae</taxon>
        <taxon>Pterulicium</taxon>
    </lineage>
</organism>
<dbReference type="PANTHER" id="PTHR12561">
    <property type="entry name" value="LIPOATE-PROTEIN LIGASE"/>
    <property type="match status" value="1"/>
</dbReference>
<keyword evidence="9" id="KW-0067">ATP-binding</keyword>
<evidence type="ECO:0000256" key="7">
    <source>
        <dbReference type="ARBA" id="ARBA00022598"/>
    </source>
</evidence>
<dbReference type="SUPFAM" id="SSF82649">
    <property type="entry name" value="SufE/NifU"/>
    <property type="match status" value="1"/>
</dbReference>
<reference evidence="12 13" key="1">
    <citation type="journal article" date="2019" name="Nat. Ecol. Evol.">
        <title>Megaphylogeny resolves global patterns of mushroom evolution.</title>
        <authorList>
            <person name="Varga T."/>
            <person name="Krizsan K."/>
            <person name="Foldi C."/>
            <person name="Dima B."/>
            <person name="Sanchez-Garcia M."/>
            <person name="Sanchez-Ramirez S."/>
            <person name="Szollosi G.J."/>
            <person name="Szarkandi J.G."/>
            <person name="Papp V."/>
            <person name="Albert L."/>
            <person name="Andreopoulos W."/>
            <person name="Angelini C."/>
            <person name="Antonin V."/>
            <person name="Barry K.W."/>
            <person name="Bougher N.L."/>
            <person name="Buchanan P."/>
            <person name="Buyck B."/>
            <person name="Bense V."/>
            <person name="Catcheside P."/>
            <person name="Chovatia M."/>
            <person name="Cooper J."/>
            <person name="Damon W."/>
            <person name="Desjardin D."/>
            <person name="Finy P."/>
            <person name="Geml J."/>
            <person name="Haridas S."/>
            <person name="Hughes K."/>
            <person name="Justo A."/>
            <person name="Karasinski D."/>
            <person name="Kautmanova I."/>
            <person name="Kiss B."/>
            <person name="Kocsube S."/>
            <person name="Kotiranta H."/>
            <person name="LaButti K.M."/>
            <person name="Lechner B.E."/>
            <person name="Liimatainen K."/>
            <person name="Lipzen A."/>
            <person name="Lukacs Z."/>
            <person name="Mihaltcheva S."/>
            <person name="Morgado L.N."/>
            <person name="Niskanen T."/>
            <person name="Noordeloos M.E."/>
            <person name="Ohm R.A."/>
            <person name="Ortiz-Santana B."/>
            <person name="Ovrebo C."/>
            <person name="Racz N."/>
            <person name="Riley R."/>
            <person name="Savchenko A."/>
            <person name="Shiryaev A."/>
            <person name="Soop K."/>
            <person name="Spirin V."/>
            <person name="Szebenyi C."/>
            <person name="Tomsovsky M."/>
            <person name="Tulloss R.E."/>
            <person name="Uehling J."/>
            <person name="Grigoriev I.V."/>
            <person name="Vagvolgyi C."/>
            <person name="Papp T."/>
            <person name="Martin F.M."/>
            <person name="Miettinen O."/>
            <person name="Hibbett D.S."/>
            <person name="Nagy L.G."/>
        </authorList>
    </citation>
    <scope>NUCLEOTIDE SEQUENCE [LARGE SCALE GENOMIC DNA]</scope>
    <source>
        <strain evidence="12 13">CBS 309.79</strain>
    </source>
</reference>
<dbReference type="GO" id="GO:0005739">
    <property type="term" value="C:mitochondrion"/>
    <property type="evidence" value="ECO:0007669"/>
    <property type="project" value="TreeGrafter"/>
</dbReference>
<keyword evidence="7 12" id="KW-0436">Ligase</keyword>
<comment type="similarity">
    <text evidence="4">Belongs to the LplA family.</text>
</comment>
<dbReference type="GO" id="GO:0005524">
    <property type="term" value="F:ATP binding"/>
    <property type="evidence" value="ECO:0007669"/>
    <property type="project" value="UniProtKB-KW"/>
</dbReference>
<comment type="pathway">
    <text evidence="2">Protein modification; protein lipoylation via exogenous pathway; protein N(6)-(lipoyl)lysine from lipoate: step 2/2.</text>
</comment>
<sequence>MISTTRPHTARAGFRSVSALNIPQRRLSSSSTTISPQHTIYLSNSTDPYFNLTLEDWLFKHKDPQNPLLLIYRDKPCVVIGRNQNPWMEVNLASAANAGIPFIRRRSGGGTVYHDLGNTNYSMHLPRKTFDKSVTAQVVARALRALDIDADVNARNDICVGKNKISGSAYKIANNRAYHHGTMLITTQLDTLGDLLRVPKKDSMISKGVSSVRSPVCNLNQVKPGVTHDEFVQSVIKEFSAEFSTDNKVHEVDMTEELCSVDYIQRGMRELQSWDWQWGQTPEFTYGISTKFPWGDVDAKISSRHGRIQSCVLNAPSLPAEEREQLESFVASQRYGFSELGSTSGWDEKVVSVWNWIVAKTRV</sequence>
<dbReference type="Gene3D" id="3.30.390.50">
    <property type="entry name" value="CO dehydrogenase flavoprotein, C-terminal domain"/>
    <property type="match status" value="1"/>
</dbReference>
<evidence type="ECO:0000256" key="3">
    <source>
        <dbReference type="ARBA" id="ARBA00005124"/>
    </source>
</evidence>
<evidence type="ECO:0000259" key="11">
    <source>
        <dbReference type="PROSITE" id="PS51733"/>
    </source>
</evidence>
<evidence type="ECO:0000256" key="9">
    <source>
        <dbReference type="ARBA" id="ARBA00022840"/>
    </source>
</evidence>
<evidence type="ECO:0000256" key="2">
    <source>
        <dbReference type="ARBA" id="ARBA00005085"/>
    </source>
</evidence>
<evidence type="ECO:0000256" key="8">
    <source>
        <dbReference type="ARBA" id="ARBA00022741"/>
    </source>
</evidence>
<keyword evidence="13" id="KW-1185">Reference proteome</keyword>
<dbReference type="InterPro" id="IPR004562">
    <property type="entry name" value="LipoylTrfase_LipoateP_Ligase"/>
</dbReference>
<evidence type="ECO:0000256" key="4">
    <source>
        <dbReference type="ARBA" id="ARBA00008242"/>
    </source>
</evidence>
<dbReference type="Gene3D" id="3.30.930.10">
    <property type="entry name" value="Bira Bifunctional Protein, Domain 2"/>
    <property type="match status" value="1"/>
</dbReference>
<dbReference type="PANTHER" id="PTHR12561:SF3">
    <property type="entry name" value="LIPOYLTRANSFERASE 1, MITOCHONDRIAL"/>
    <property type="match status" value="1"/>
</dbReference>
<proteinExistence type="inferred from homology"/>
<dbReference type="Proteomes" id="UP000305067">
    <property type="component" value="Unassembled WGS sequence"/>
</dbReference>
<dbReference type="UniPathway" id="UPA00537">
    <property type="reaction ID" value="UER00594"/>
</dbReference>
<keyword evidence="8" id="KW-0547">Nucleotide-binding</keyword>
<gene>
    <name evidence="12" type="ORF">BDV98DRAFT_236409</name>
</gene>
<dbReference type="Pfam" id="PF10437">
    <property type="entry name" value="Lip_prot_lig_C"/>
    <property type="match status" value="1"/>
</dbReference>
<keyword evidence="12" id="KW-0808">Transferase</keyword>
<dbReference type="STRING" id="1884261.A0A5C3QUX3"/>
<dbReference type="GO" id="GO:0017118">
    <property type="term" value="F:lipoyltransferase activity"/>
    <property type="evidence" value="ECO:0007669"/>
    <property type="project" value="TreeGrafter"/>
</dbReference>
<name>A0A5C3QUX3_9AGAR</name>
<comment type="function">
    <text evidence="1">Catalyzes both the ATP-dependent activation of exogenously supplied lipoate to lipoyl-AMP and the transfer of the activated lipoyl onto the lipoyl domains of lipoate-dependent enzymes.</text>
</comment>